<dbReference type="Proteomes" id="UP001175228">
    <property type="component" value="Unassembled WGS sequence"/>
</dbReference>
<dbReference type="AlphaFoldDB" id="A0AA39QFR1"/>
<name>A0AA39QFR1_9AGAR</name>
<gene>
    <name evidence="1" type="ORF">EDD18DRAFT_1346667</name>
</gene>
<accession>A0AA39QFR1</accession>
<keyword evidence="2" id="KW-1185">Reference proteome</keyword>
<organism evidence="1 2">
    <name type="scientific">Armillaria luteobubalina</name>
    <dbReference type="NCBI Taxonomy" id="153913"/>
    <lineage>
        <taxon>Eukaryota</taxon>
        <taxon>Fungi</taxon>
        <taxon>Dikarya</taxon>
        <taxon>Basidiomycota</taxon>
        <taxon>Agaricomycotina</taxon>
        <taxon>Agaricomycetes</taxon>
        <taxon>Agaricomycetidae</taxon>
        <taxon>Agaricales</taxon>
        <taxon>Marasmiineae</taxon>
        <taxon>Physalacriaceae</taxon>
        <taxon>Armillaria</taxon>
    </lineage>
</organism>
<sequence>MSTAIYTMLRHSLNPVPCVHMLTQKRKAEQVGTYVFYGREVKCSVLEEIARIARICSLKPTGRCRKVTPSSKVEGIRTAEFKFIKTESRMILSSTSAKGDPVKETRNPILTISDIMTPVDVANRWLRSEYRLLPISEDLDALGVTMDNFRFVLSTSNTSALWEKWSTHGIGIIVGELLLAPSIRYPRFAATLEDLDAVANADPPTCLQRYLYILFDAATFEEHPMQAIIFGTYHRHVVSASTRKSCARYGRCIYGGHLPYASIRIRFLEPSLAPLIVQSSEDSPHRPMDGVDLNLRANNLVEACAVSQEVHTGLGYWVVFDLGRTLPGRVRAQKW</sequence>
<evidence type="ECO:0000313" key="1">
    <source>
        <dbReference type="EMBL" id="KAK0502098.1"/>
    </source>
</evidence>
<comment type="caution">
    <text evidence="1">The sequence shown here is derived from an EMBL/GenBank/DDBJ whole genome shotgun (WGS) entry which is preliminary data.</text>
</comment>
<protein>
    <submittedName>
        <fullName evidence="1">Uncharacterized protein</fullName>
    </submittedName>
</protein>
<proteinExistence type="predicted"/>
<evidence type="ECO:0000313" key="2">
    <source>
        <dbReference type="Proteomes" id="UP001175228"/>
    </source>
</evidence>
<dbReference type="EMBL" id="JAUEPU010000005">
    <property type="protein sequence ID" value="KAK0502098.1"/>
    <property type="molecule type" value="Genomic_DNA"/>
</dbReference>
<reference evidence="1" key="1">
    <citation type="submission" date="2023-06" db="EMBL/GenBank/DDBJ databases">
        <authorList>
            <consortium name="Lawrence Berkeley National Laboratory"/>
            <person name="Ahrendt S."/>
            <person name="Sahu N."/>
            <person name="Indic B."/>
            <person name="Wong-Bajracharya J."/>
            <person name="Merenyi Z."/>
            <person name="Ke H.-M."/>
            <person name="Monk M."/>
            <person name="Kocsube S."/>
            <person name="Drula E."/>
            <person name="Lipzen A."/>
            <person name="Balint B."/>
            <person name="Henrissat B."/>
            <person name="Andreopoulos B."/>
            <person name="Martin F.M."/>
            <person name="Harder C.B."/>
            <person name="Rigling D."/>
            <person name="Ford K.L."/>
            <person name="Foster G.D."/>
            <person name="Pangilinan J."/>
            <person name="Papanicolaou A."/>
            <person name="Barry K."/>
            <person name="LaButti K."/>
            <person name="Viragh M."/>
            <person name="Koriabine M."/>
            <person name="Yan M."/>
            <person name="Riley R."/>
            <person name="Champramary S."/>
            <person name="Plett K.L."/>
            <person name="Tsai I.J."/>
            <person name="Slot J."/>
            <person name="Sipos G."/>
            <person name="Plett J."/>
            <person name="Nagy L.G."/>
            <person name="Grigoriev I.V."/>
        </authorList>
    </citation>
    <scope>NUCLEOTIDE SEQUENCE</scope>
    <source>
        <strain evidence="1">HWK02</strain>
    </source>
</reference>